<dbReference type="EMBL" id="BAABGJ010000020">
    <property type="protein sequence ID" value="GAA4342044.1"/>
    <property type="molecule type" value="Genomic_DNA"/>
</dbReference>
<accession>A0ABP8HNY6</accession>
<keyword evidence="4" id="KW-1185">Reference proteome</keyword>
<keyword evidence="2" id="KW-0472">Membrane</keyword>
<reference evidence="4" key="1">
    <citation type="journal article" date="2019" name="Int. J. Syst. Evol. Microbiol.">
        <title>The Global Catalogue of Microorganisms (GCM) 10K type strain sequencing project: providing services to taxonomists for standard genome sequencing and annotation.</title>
        <authorList>
            <consortium name="The Broad Institute Genomics Platform"/>
            <consortium name="The Broad Institute Genome Sequencing Center for Infectious Disease"/>
            <person name="Wu L."/>
            <person name="Ma J."/>
        </authorList>
    </citation>
    <scope>NUCLEOTIDE SEQUENCE [LARGE SCALE GENOMIC DNA]</scope>
    <source>
        <strain evidence="4">JCM 17804</strain>
    </source>
</reference>
<organism evidence="3 4">
    <name type="scientific">Variovorax defluvii</name>
    <dbReference type="NCBI Taxonomy" id="913761"/>
    <lineage>
        <taxon>Bacteria</taxon>
        <taxon>Pseudomonadati</taxon>
        <taxon>Pseudomonadota</taxon>
        <taxon>Betaproteobacteria</taxon>
        <taxon>Burkholderiales</taxon>
        <taxon>Comamonadaceae</taxon>
        <taxon>Variovorax</taxon>
    </lineage>
</organism>
<sequence>MHLVVIAWLYVALMMAVAEATNTNGTVLGAVFTFLLYGLAPVTLVVYLMGAPGRRKALRAREAAEREAAIRAAAAASAAPDAGGEASAGPVAPVREKE</sequence>
<dbReference type="Proteomes" id="UP001500975">
    <property type="component" value="Unassembled WGS sequence"/>
</dbReference>
<feature type="compositionally biased region" description="Low complexity" evidence="1">
    <location>
        <begin position="75"/>
        <end position="89"/>
    </location>
</feature>
<evidence type="ECO:0000256" key="2">
    <source>
        <dbReference type="SAM" id="Phobius"/>
    </source>
</evidence>
<evidence type="ECO:0000313" key="3">
    <source>
        <dbReference type="EMBL" id="GAA4342044.1"/>
    </source>
</evidence>
<feature type="region of interest" description="Disordered" evidence="1">
    <location>
        <begin position="75"/>
        <end position="98"/>
    </location>
</feature>
<keyword evidence="2" id="KW-0812">Transmembrane</keyword>
<evidence type="ECO:0000313" key="4">
    <source>
        <dbReference type="Proteomes" id="UP001500975"/>
    </source>
</evidence>
<comment type="caution">
    <text evidence="3">The sequence shown here is derived from an EMBL/GenBank/DDBJ whole genome shotgun (WGS) entry which is preliminary data.</text>
</comment>
<keyword evidence="2" id="KW-1133">Transmembrane helix</keyword>
<feature type="transmembrane region" description="Helical" evidence="2">
    <location>
        <begin position="30"/>
        <end position="51"/>
    </location>
</feature>
<dbReference type="RefSeq" id="WP_345537999.1">
    <property type="nucleotide sequence ID" value="NZ_BAABGJ010000020.1"/>
</dbReference>
<protein>
    <recommendedName>
        <fullName evidence="5">Transmembrane protein</fullName>
    </recommendedName>
</protein>
<proteinExistence type="predicted"/>
<name>A0ABP8HNY6_9BURK</name>
<evidence type="ECO:0008006" key="5">
    <source>
        <dbReference type="Google" id="ProtNLM"/>
    </source>
</evidence>
<evidence type="ECO:0000256" key="1">
    <source>
        <dbReference type="SAM" id="MobiDB-lite"/>
    </source>
</evidence>
<gene>
    <name evidence="3" type="ORF">GCM10023165_23370</name>
</gene>